<feature type="transmembrane region" description="Helical" evidence="10">
    <location>
        <begin position="142"/>
        <end position="163"/>
    </location>
</feature>
<evidence type="ECO:0000256" key="9">
    <source>
        <dbReference type="ARBA" id="ARBA00023136"/>
    </source>
</evidence>
<feature type="transmembrane region" description="Helical" evidence="10">
    <location>
        <begin position="189"/>
        <end position="214"/>
    </location>
</feature>
<reference evidence="11" key="1">
    <citation type="submission" date="2018-05" db="EMBL/GenBank/DDBJ databases">
        <authorList>
            <person name="Datahose"/>
        </authorList>
    </citation>
    <scope>NUCLEOTIDE SEQUENCE</scope>
</reference>
<protein>
    <recommendedName>
        <fullName evidence="10">Alpha-1,3-glucosyltransferase</fullName>
        <ecNumber evidence="10">2.4.1.-</ecNumber>
    </recommendedName>
</protein>
<evidence type="ECO:0000256" key="3">
    <source>
        <dbReference type="ARBA" id="ARBA00008715"/>
    </source>
</evidence>
<name>A0A3P8N847_ASTCA</name>
<evidence type="ECO:0000256" key="8">
    <source>
        <dbReference type="ARBA" id="ARBA00022989"/>
    </source>
</evidence>
<comment type="pathway">
    <text evidence="2 10">Protein modification; protein glycosylation.</text>
</comment>
<dbReference type="PANTHER" id="PTHR12413:SF2">
    <property type="entry name" value="DOLICHYL PYROPHOSPHATE GLC1MAN9GLCNAC2 ALPHA-1,3-GLUCOSYLTRANSFERASE-RELATED"/>
    <property type="match status" value="1"/>
</dbReference>
<dbReference type="Ensembl" id="ENSACLT00000000962.2">
    <property type="protein sequence ID" value="ENSACLP00000000935.2"/>
    <property type="gene ID" value="ENSACLG00000000685.2"/>
</dbReference>
<keyword evidence="12" id="KW-1185">Reference proteome</keyword>
<dbReference type="GeneTree" id="ENSGT00940000153733"/>
<evidence type="ECO:0000256" key="10">
    <source>
        <dbReference type="RuleBase" id="RU363110"/>
    </source>
</evidence>
<dbReference type="GO" id="GO:0005789">
    <property type="term" value="C:endoplasmic reticulum membrane"/>
    <property type="evidence" value="ECO:0007669"/>
    <property type="project" value="UniProtKB-SubCell"/>
</dbReference>
<keyword evidence="7 10" id="KW-0256">Endoplasmic reticulum</keyword>
<evidence type="ECO:0000256" key="6">
    <source>
        <dbReference type="ARBA" id="ARBA00022692"/>
    </source>
</evidence>
<keyword evidence="8 10" id="KW-1133">Transmembrane helix</keyword>
<dbReference type="OrthoDB" id="1689333at2759"/>
<dbReference type="Proteomes" id="UP000265100">
    <property type="component" value="Chromosome 10"/>
</dbReference>
<sequence length="512" mass="57907">SRPTVMAADSCSWFSALAVGVSLLKCFFISAYRSTDFEVHRNWLAITHSLPVSRWYYENTSEWTLDYPPLFAWFEFGLSQVARSFDANMLQVENLNYASPATVLFQRLSVIVTDVVFIYAARECCRCVREPKGSRDILSQPSFVLAVLLLWNFGLLLVDHIHFQYNGFLFGFLLLSVAKHLQSQHLQGALLFAFLLNLKHIYLYVAPAYGVYLLRSYCFTQDNKDGSIRWSSFSLLRLLALGAIVTSVCALSFGPFIAMGQLPQVLSRLFPFKRGLCHAYWAPNIWALYNVLDKTLAVLGVRLKLLEEAELPLASMTGGLVQEFEHSVLPSVTPAVTLVCTLLSILPAAASIWLRPRGARGFLRCLLLCALGSFMFGWHVHEKAILIAILPLSILAVENREDAGIFLILTTTGHYSLFPLLFTAPLLPFKVALMLMFSIFSFTYQCSYYLDTLKYFTFSILEVVFPLSPWQQRLPFLPLLVTSVYCAMGVCYAFLRLYASLLLQREDKPKLL</sequence>
<dbReference type="Bgee" id="ENSACLG00000000685">
    <property type="expression patterns" value="Expressed in ovary and 7 other cell types or tissues"/>
</dbReference>
<evidence type="ECO:0000256" key="5">
    <source>
        <dbReference type="ARBA" id="ARBA00022679"/>
    </source>
</evidence>
<feature type="transmembrane region" description="Helical" evidence="10">
    <location>
        <begin position="452"/>
        <end position="470"/>
    </location>
</feature>
<dbReference type="InterPro" id="IPR004856">
    <property type="entry name" value="Glyco_trans_ALG6/ALG8"/>
</dbReference>
<dbReference type="OMA" id="YHSTDFD"/>
<evidence type="ECO:0000256" key="4">
    <source>
        <dbReference type="ARBA" id="ARBA00022676"/>
    </source>
</evidence>
<gene>
    <name evidence="11" type="primary">ALG8</name>
</gene>
<dbReference type="EC" id="2.4.1.-" evidence="10"/>
<feature type="transmembrane region" description="Helical" evidence="10">
    <location>
        <begin position="361"/>
        <end position="380"/>
    </location>
</feature>
<keyword evidence="5 10" id="KW-0808">Transferase</keyword>
<feature type="transmembrane region" description="Helical" evidence="10">
    <location>
        <begin position="104"/>
        <end position="121"/>
    </location>
</feature>
<evidence type="ECO:0000256" key="2">
    <source>
        <dbReference type="ARBA" id="ARBA00004922"/>
    </source>
</evidence>
<dbReference type="UniPathway" id="UPA00378"/>
<evidence type="ECO:0000313" key="11">
    <source>
        <dbReference type="Ensembl" id="ENSACLP00000000935.2"/>
    </source>
</evidence>
<reference evidence="11" key="2">
    <citation type="submission" date="2025-08" db="UniProtKB">
        <authorList>
            <consortium name="Ensembl"/>
        </authorList>
    </citation>
    <scope>IDENTIFICATION</scope>
</reference>
<feature type="transmembrane region" description="Helical" evidence="10">
    <location>
        <begin position="12"/>
        <end position="32"/>
    </location>
</feature>
<dbReference type="STRING" id="8154.ENSACLP00000000935"/>
<dbReference type="GO" id="GO:0006487">
    <property type="term" value="P:protein N-linked glycosylation"/>
    <property type="evidence" value="ECO:0007669"/>
    <property type="project" value="TreeGrafter"/>
</dbReference>
<reference evidence="11" key="3">
    <citation type="submission" date="2025-09" db="UniProtKB">
        <authorList>
            <consortium name="Ensembl"/>
        </authorList>
    </citation>
    <scope>IDENTIFICATION</scope>
</reference>
<accession>A0A3P8N847</accession>
<comment type="similarity">
    <text evidence="3 10">Belongs to the ALG6/ALG8 glucosyltransferase family.</text>
</comment>
<proteinExistence type="inferred from homology"/>
<feature type="transmembrane region" description="Helical" evidence="10">
    <location>
        <begin position="476"/>
        <end position="495"/>
    </location>
</feature>
<dbReference type="Pfam" id="PF03155">
    <property type="entry name" value="Alg6_Alg8"/>
    <property type="match status" value="1"/>
</dbReference>
<feature type="transmembrane region" description="Helical" evidence="10">
    <location>
        <begin position="417"/>
        <end position="440"/>
    </location>
</feature>
<feature type="transmembrane region" description="Helical" evidence="10">
    <location>
        <begin position="235"/>
        <end position="258"/>
    </location>
</feature>
<keyword evidence="4 10" id="KW-0328">Glycosyltransferase</keyword>
<organism evidence="11 12">
    <name type="scientific">Astatotilapia calliptera</name>
    <name type="common">Eastern happy</name>
    <name type="synonym">Chromis callipterus</name>
    <dbReference type="NCBI Taxonomy" id="8154"/>
    <lineage>
        <taxon>Eukaryota</taxon>
        <taxon>Metazoa</taxon>
        <taxon>Chordata</taxon>
        <taxon>Craniata</taxon>
        <taxon>Vertebrata</taxon>
        <taxon>Euteleostomi</taxon>
        <taxon>Actinopterygii</taxon>
        <taxon>Neopterygii</taxon>
        <taxon>Teleostei</taxon>
        <taxon>Neoteleostei</taxon>
        <taxon>Acanthomorphata</taxon>
        <taxon>Ovalentaria</taxon>
        <taxon>Cichlomorphae</taxon>
        <taxon>Cichliformes</taxon>
        <taxon>Cichlidae</taxon>
        <taxon>African cichlids</taxon>
        <taxon>Pseudocrenilabrinae</taxon>
        <taxon>Haplochromini</taxon>
        <taxon>Astatotilapia</taxon>
    </lineage>
</organism>
<evidence type="ECO:0000256" key="7">
    <source>
        <dbReference type="ARBA" id="ARBA00022824"/>
    </source>
</evidence>
<dbReference type="AlphaFoldDB" id="A0A3P8N847"/>
<dbReference type="GO" id="GO:0042283">
    <property type="term" value="F:dolichyl pyrophosphate Glc1Man9GlcNAc2 alpha-1,3-glucosyltransferase activity"/>
    <property type="evidence" value="ECO:0007669"/>
    <property type="project" value="TreeGrafter"/>
</dbReference>
<feature type="transmembrane region" description="Helical" evidence="10">
    <location>
        <begin position="335"/>
        <end position="354"/>
    </location>
</feature>
<keyword evidence="6 10" id="KW-0812">Transmembrane</keyword>
<dbReference type="PANTHER" id="PTHR12413">
    <property type="entry name" value="DOLICHYL GLYCOSYLTRANSFERASE"/>
    <property type="match status" value="1"/>
</dbReference>
<comment type="subcellular location">
    <subcellularLocation>
        <location evidence="1 10">Endoplasmic reticulum membrane</location>
        <topology evidence="1 10">Multi-pass membrane protein</topology>
    </subcellularLocation>
</comment>
<evidence type="ECO:0000313" key="12">
    <source>
        <dbReference type="Proteomes" id="UP000265100"/>
    </source>
</evidence>
<evidence type="ECO:0000256" key="1">
    <source>
        <dbReference type="ARBA" id="ARBA00004477"/>
    </source>
</evidence>
<keyword evidence="9 10" id="KW-0472">Membrane</keyword>